<dbReference type="Pfam" id="PF12230">
    <property type="entry name" value="PRP21_like_P"/>
    <property type="match status" value="1"/>
</dbReference>
<dbReference type="InterPro" id="IPR022030">
    <property type="entry name" value="SF3A1_dom"/>
</dbReference>
<keyword evidence="3" id="KW-0747">Spliceosome</keyword>
<dbReference type="AlphaFoldDB" id="A0A9W7FRV1"/>
<dbReference type="InterPro" id="IPR000626">
    <property type="entry name" value="Ubiquitin-like_dom"/>
</dbReference>
<dbReference type="OrthoDB" id="447637at2759"/>
<comment type="caution">
    <text evidence="10">The sequence shown here is derived from an EMBL/GenBank/DDBJ whole genome shotgun (WGS) entry which is preliminary data.</text>
</comment>
<dbReference type="PANTHER" id="PTHR15316:SF1">
    <property type="entry name" value="SPLICING FACTOR 3A SUBUNIT 1"/>
    <property type="match status" value="1"/>
</dbReference>
<dbReference type="Gene3D" id="3.10.20.90">
    <property type="entry name" value="Phosphatidylinositol 3-kinase Catalytic Subunit, Chain A, domain 1"/>
    <property type="match status" value="1"/>
</dbReference>
<dbReference type="FunFam" id="1.10.10.790:FF:000002">
    <property type="entry name" value="Splicing factor 3A subunit 1"/>
    <property type="match status" value="1"/>
</dbReference>
<evidence type="ECO:0000313" key="11">
    <source>
        <dbReference type="Proteomes" id="UP001165122"/>
    </source>
</evidence>
<dbReference type="Gene3D" id="1.10.10.790">
    <property type="entry name" value="Surp module"/>
    <property type="match status" value="2"/>
</dbReference>
<feature type="domain" description="Ubiquitin-like" evidence="8">
    <location>
        <begin position="607"/>
        <end position="677"/>
    </location>
</feature>
<evidence type="ECO:0000256" key="5">
    <source>
        <dbReference type="ARBA" id="ARBA00023187"/>
    </source>
</evidence>
<evidence type="ECO:0000256" key="3">
    <source>
        <dbReference type="ARBA" id="ARBA00022728"/>
    </source>
</evidence>
<evidence type="ECO:0000256" key="7">
    <source>
        <dbReference type="SAM" id="MobiDB-lite"/>
    </source>
</evidence>
<reference evidence="11" key="1">
    <citation type="journal article" date="2023" name="Commun. Biol.">
        <title>Genome analysis of Parmales, the sister group of diatoms, reveals the evolutionary specialization of diatoms from phago-mixotrophs to photoautotrophs.</title>
        <authorList>
            <person name="Ban H."/>
            <person name="Sato S."/>
            <person name="Yoshikawa S."/>
            <person name="Yamada K."/>
            <person name="Nakamura Y."/>
            <person name="Ichinomiya M."/>
            <person name="Sato N."/>
            <person name="Blanc-Mathieu R."/>
            <person name="Endo H."/>
            <person name="Kuwata A."/>
            <person name="Ogata H."/>
        </authorList>
    </citation>
    <scope>NUCLEOTIDE SEQUENCE [LARGE SCALE GENOMIC DNA]</scope>
    <source>
        <strain evidence="11">NIES 3700</strain>
    </source>
</reference>
<keyword evidence="4" id="KW-0677">Repeat</keyword>
<dbReference type="PROSITE" id="PS50053">
    <property type="entry name" value="UBIQUITIN_2"/>
    <property type="match status" value="1"/>
</dbReference>
<dbReference type="GO" id="GO:0003723">
    <property type="term" value="F:RNA binding"/>
    <property type="evidence" value="ECO:0007669"/>
    <property type="project" value="InterPro"/>
</dbReference>
<keyword evidence="11" id="KW-1185">Reference proteome</keyword>
<feature type="region of interest" description="Disordered" evidence="7">
    <location>
        <begin position="544"/>
        <end position="589"/>
    </location>
</feature>
<dbReference type="InterPro" id="IPR000061">
    <property type="entry name" value="Surp"/>
</dbReference>
<dbReference type="GO" id="GO:0045292">
    <property type="term" value="P:mRNA cis splicing, via spliceosome"/>
    <property type="evidence" value="ECO:0007669"/>
    <property type="project" value="InterPro"/>
</dbReference>
<dbReference type="InterPro" id="IPR035967">
    <property type="entry name" value="SWAP/Surp_sf"/>
</dbReference>
<dbReference type="GO" id="GO:0000381">
    <property type="term" value="P:regulation of alternative mRNA splicing, via spliceosome"/>
    <property type="evidence" value="ECO:0007669"/>
    <property type="project" value="TreeGrafter"/>
</dbReference>
<dbReference type="SMART" id="SM00648">
    <property type="entry name" value="SWAP"/>
    <property type="match status" value="2"/>
</dbReference>
<feature type="compositionally biased region" description="Pro residues" evidence="7">
    <location>
        <begin position="442"/>
        <end position="451"/>
    </location>
</feature>
<feature type="domain" description="SURP motif" evidence="9">
    <location>
        <begin position="22"/>
        <end position="65"/>
    </location>
</feature>
<protein>
    <submittedName>
        <fullName evidence="10">Uncharacterized protein</fullName>
    </submittedName>
</protein>
<evidence type="ECO:0000256" key="4">
    <source>
        <dbReference type="ARBA" id="ARBA00022737"/>
    </source>
</evidence>
<organism evidence="10 11">
    <name type="scientific">Triparma laevis f. longispina</name>
    <dbReference type="NCBI Taxonomy" id="1714387"/>
    <lineage>
        <taxon>Eukaryota</taxon>
        <taxon>Sar</taxon>
        <taxon>Stramenopiles</taxon>
        <taxon>Ochrophyta</taxon>
        <taxon>Bolidophyceae</taxon>
        <taxon>Parmales</taxon>
        <taxon>Triparmaceae</taxon>
        <taxon>Triparma</taxon>
    </lineage>
</organism>
<keyword evidence="2" id="KW-0507">mRNA processing</keyword>
<accession>A0A9W7FRV1</accession>
<feature type="compositionally biased region" description="Pro residues" evidence="7">
    <location>
        <begin position="545"/>
        <end position="579"/>
    </location>
</feature>
<dbReference type="GO" id="GO:0005686">
    <property type="term" value="C:U2 snRNP"/>
    <property type="evidence" value="ECO:0007669"/>
    <property type="project" value="TreeGrafter"/>
</dbReference>
<comment type="subcellular location">
    <subcellularLocation>
        <location evidence="1">Nucleus</location>
    </subcellularLocation>
</comment>
<evidence type="ECO:0000259" key="9">
    <source>
        <dbReference type="PROSITE" id="PS50128"/>
    </source>
</evidence>
<dbReference type="PROSITE" id="PS50128">
    <property type="entry name" value="SURP"/>
    <property type="match status" value="2"/>
</dbReference>
<keyword evidence="5" id="KW-0508">mRNA splicing</keyword>
<sequence>MTASTPETPSSLIIPPPSIRAVITKTAEFVSKNGRAFEAKILNSSKGSTPKFAFMHATSPYNAWYEWRIQWFIDGGDLEKERREEEETRLKNEADDVANIAPKEEQIQPKQTQIIKASAVDPVTKSLLKYRALHTSAREGSIPADLTPLPIRYASVPPPMNATPLELSCIKLSAQYSALSGRSFLKGLTRKESNNPLFEFLKPSSDRFSYFTELVRCYSTACDPGETDLLNVKSLKEGFIDQIVLRHAYKEELSERKKTNDSSSELEIDWSDFVVVETVVFEEEKQQDSGDMDMEESDDEDQTVEIVDNYKANVDKTEKVEQTMIDPITGKSINVNEMSEHMRIQLLDPKWASQNARNRAKQVDTNFATGDSILRNLGTFAKERLGGTREEEVLRRRIEEREREEEAERILGKNRDTGENNITTTKTTTTQPPSRGPVVVPSQPPARPPPAAAAQNTYRAPPSQQTAVAPPPPAGRGRGRGVSNQPAWMTQGAVGVINKPATQGAIPILASRASLMDGIAEVNNKREREEAVYDSAKKAKIEAPAPAPAPAAPAPAPAAPAPAPAAPAPAAPAPTPTPAPDQFSNPNAAPTALSEKDFVATLPSPEISLTISCANEPTLPQHNLTGQNFVLTFNVTSTVKKLKEELATKIGMKSNKMNLKMGGTFWKDAVSLAKMNVGGGVVEVGAKKRGGK</sequence>
<dbReference type="GO" id="GO:0071013">
    <property type="term" value="C:catalytic step 2 spliceosome"/>
    <property type="evidence" value="ECO:0007669"/>
    <property type="project" value="TreeGrafter"/>
</dbReference>
<dbReference type="SUPFAM" id="SSF109905">
    <property type="entry name" value="Surp module (SWAP domain)"/>
    <property type="match status" value="2"/>
</dbReference>
<dbReference type="InterPro" id="IPR029071">
    <property type="entry name" value="Ubiquitin-like_domsf"/>
</dbReference>
<feature type="domain" description="SURP motif" evidence="9">
    <location>
        <begin position="169"/>
        <end position="211"/>
    </location>
</feature>
<proteinExistence type="predicted"/>
<dbReference type="InterPro" id="IPR045146">
    <property type="entry name" value="SF3A1"/>
</dbReference>
<dbReference type="Pfam" id="PF01805">
    <property type="entry name" value="Surp"/>
    <property type="match status" value="2"/>
</dbReference>
<dbReference type="EMBL" id="BRXW01000270">
    <property type="protein sequence ID" value="GMI16915.1"/>
    <property type="molecule type" value="Genomic_DNA"/>
</dbReference>
<feature type="compositionally biased region" description="Polar residues" evidence="7">
    <location>
        <begin position="455"/>
        <end position="466"/>
    </location>
</feature>
<dbReference type="PANTHER" id="PTHR15316">
    <property type="entry name" value="SPLICEOSOME ASSOCIATED PROTEIN 114/SWAP SPLICING FACTOR-RELATED"/>
    <property type="match status" value="1"/>
</dbReference>
<keyword evidence="6" id="KW-0539">Nucleus</keyword>
<dbReference type="SUPFAM" id="SSF54236">
    <property type="entry name" value="Ubiquitin-like"/>
    <property type="match status" value="1"/>
</dbReference>
<dbReference type="GO" id="GO:0071004">
    <property type="term" value="C:U2-type prespliceosome"/>
    <property type="evidence" value="ECO:0007669"/>
    <property type="project" value="TreeGrafter"/>
</dbReference>
<evidence type="ECO:0000256" key="6">
    <source>
        <dbReference type="ARBA" id="ARBA00023242"/>
    </source>
</evidence>
<dbReference type="Proteomes" id="UP001165122">
    <property type="component" value="Unassembled WGS sequence"/>
</dbReference>
<evidence type="ECO:0000259" key="8">
    <source>
        <dbReference type="PROSITE" id="PS50053"/>
    </source>
</evidence>
<evidence type="ECO:0000256" key="2">
    <source>
        <dbReference type="ARBA" id="ARBA00022664"/>
    </source>
</evidence>
<evidence type="ECO:0000313" key="10">
    <source>
        <dbReference type="EMBL" id="GMI16915.1"/>
    </source>
</evidence>
<name>A0A9W7FRV1_9STRA</name>
<evidence type="ECO:0000256" key="1">
    <source>
        <dbReference type="ARBA" id="ARBA00004123"/>
    </source>
</evidence>
<feature type="region of interest" description="Disordered" evidence="7">
    <location>
        <begin position="399"/>
        <end position="486"/>
    </location>
</feature>
<feature type="compositionally biased region" description="Basic and acidic residues" evidence="7">
    <location>
        <begin position="399"/>
        <end position="418"/>
    </location>
</feature>
<gene>
    <name evidence="10" type="ORF">TrLO_g7077</name>
</gene>